<organism evidence="1 2">
    <name type="scientific">Acaulospora colombiana</name>
    <dbReference type="NCBI Taxonomy" id="27376"/>
    <lineage>
        <taxon>Eukaryota</taxon>
        <taxon>Fungi</taxon>
        <taxon>Fungi incertae sedis</taxon>
        <taxon>Mucoromycota</taxon>
        <taxon>Glomeromycotina</taxon>
        <taxon>Glomeromycetes</taxon>
        <taxon>Diversisporales</taxon>
        <taxon>Acaulosporaceae</taxon>
        <taxon>Acaulospora</taxon>
    </lineage>
</organism>
<feature type="non-terminal residue" evidence="1">
    <location>
        <position position="1"/>
    </location>
</feature>
<gene>
    <name evidence="1" type="ORF">ACOLOM_LOCUS13802</name>
</gene>
<proteinExistence type="predicted"/>
<dbReference type="Proteomes" id="UP000789525">
    <property type="component" value="Unassembled WGS sequence"/>
</dbReference>
<accession>A0ACA9QZP9</accession>
<comment type="caution">
    <text evidence="1">The sequence shown here is derived from an EMBL/GenBank/DDBJ whole genome shotgun (WGS) entry which is preliminary data.</text>
</comment>
<evidence type="ECO:0000313" key="2">
    <source>
        <dbReference type="Proteomes" id="UP000789525"/>
    </source>
</evidence>
<feature type="non-terminal residue" evidence="1">
    <location>
        <position position="109"/>
    </location>
</feature>
<keyword evidence="2" id="KW-1185">Reference proteome</keyword>
<evidence type="ECO:0000313" key="1">
    <source>
        <dbReference type="EMBL" id="CAG8771206.1"/>
    </source>
</evidence>
<reference evidence="1" key="1">
    <citation type="submission" date="2021-06" db="EMBL/GenBank/DDBJ databases">
        <authorList>
            <person name="Kallberg Y."/>
            <person name="Tangrot J."/>
            <person name="Rosling A."/>
        </authorList>
    </citation>
    <scope>NUCLEOTIDE SEQUENCE</scope>
    <source>
        <strain evidence="1">CL356</strain>
    </source>
</reference>
<protein>
    <submittedName>
        <fullName evidence="1">13576_t:CDS:1</fullName>
    </submittedName>
</protein>
<sequence length="109" mass="11909">AAKHCVKYIKVTAPTGNQEIGSTVDVKWDTTVLPCGLKRSDRVSVRIRCVVESQCGREQFPPASAVPSVPFTDGHKEINIPNDPTLVNTTFQAIIFDENSDVSGFSVKF</sequence>
<dbReference type="EMBL" id="CAJVPT010064988">
    <property type="protein sequence ID" value="CAG8771206.1"/>
    <property type="molecule type" value="Genomic_DNA"/>
</dbReference>
<name>A0ACA9QZP9_9GLOM</name>